<evidence type="ECO:0000313" key="1">
    <source>
        <dbReference type="EMBL" id="MRW94955.1"/>
    </source>
</evidence>
<accession>A0A6I2L9L2</accession>
<sequence length="119" mass="12897">MLQYANQTVTPYNSAAYLSDADGHILEKRYDNTTTHSLIVNGQLIGSSSDSYESFSTVYDTVTAVAASNSPGVYMVQTDSQTLQEIAKALWGDQNLWYLLAEANGGLTNPLKAGQELIV</sequence>
<dbReference type="RefSeq" id="WP_154383814.1">
    <property type="nucleotide sequence ID" value="NZ_WKJK01000072.1"/>
</dbReference>
<proteinExistence type="predicted"/>
<reference evidence="1 2" key="1">
    <citation type="submission" date="2019-11" db="EMBL/GenBank/DDBJ databases">
        <title>Novel species isolated from a subtropical stream in China.</title>
        <authorList>
            <person name="Lu H."/>
        </authorList>
    </citation>
    <scope>NUCLEOTIDE SEQUENCE [LARGE SCALE GENOMIC DNA]</scope>
    <source>
        <strain evidence="1 2">FT80W</strain>
    </source>
</reference>
<keyword evidence="2" id="KW-1185">Reference proteome</keyword>
<dbReference type="AlphaFoldDB" id="A0A6I2L9L2"/>
<name>A0A6I2L9L2_9BURK</name>
<feature type="non-terminal residue" evidence="1">
    <location>
        <position position="119"/>
    </location>
</feature>
<gene>
    <name evidence="1" type="ORF">GJ699_33985</name>
</gene>
<protein>
    <recommendedName>
        <fullName evidence="3">LysM domain-containing protein</fullName>
    </recommendedName>
</protein>
<evidence type="ECO:0000313" key="2">
    <source>
        <dbReference type="Proteomes" id="UP000433309"/>
    </source>
</evidence>
<comment type="caution">
    <text evidence="1">The sequence shown here is derived from an EMBL/GenBank/DDBJ whole genome shotgun (WGS) entry which is preliminary data.</text>
</comment>
<organism evidence="1 2">
    <name type="scientific">Duganella guangzhouensis</name>
    <dbReference type="NCBI Taxonomy" id="2666084"/>
    <lineage>
        <taxon>Bacteria</taxon>
        <taxon>Pseudomonadati</taxon>
        <taxon>Pseudomonadota</taxon>
        <taxon>Betaproteobacteria</taxon>
        <taxon>Burkholderiales</taxon>
        <taxon>Oxalobacteraceae</taxon>
        <taxon>Telluria group</taxon>
        <taxon>Duganella</taxon>
    </lineage>
</organism>
<dbReference type="Proteomes" id="UP000433309">
    <property type="component" value="Unassembled WGS sequence"/>
</dbReference>
<evidence type="ECO:0008006" key="3">
    <source>
        <dbReference type="Google" id="ProtNLM"/>
    </source>
</evidence>
<dbReference type="EMBL" id="WKJK01000072">
    <property type="protein sequence ID" value="MRW94955.1"/>
    <property type="molecule type" value="Genomic_DNA"/>
</dbReference>